<dbReference type="Proteomes" id="UP000185895">
    <property type="component" value="Unassembled WGS sequence"/>
</dbReference>
<dbReference type="EMBL" id="MKKK01000009">
    <property type="protein sequence ID" value="OEY97402.1"/>
    <property type="molecule type" value="Genomic_DNA"/>
</dbReference>
<keyword evidence="6 8" id="KW-1133">Transmembrane helix</keyword>
<dbReference type="PANTHER" id="PTHR42718">
    <property type="entry name" value="MAJOR FACILITATOR SUPERFAMILY MULTIDRUG TRANSPORTER MFSC"/>
    <property type="match status" value="1"/>
</dbReference>
<dbReference type="InterPro" id="IPR011701">
    <property type="entry name" value="MFS"/>
</dbReference>
<feature type="transmembrane region" description="Helical" evidence="8">
    <location>
        <begin position="275"/>
        <end position="296"/>
    </location>
</feature>
<evidence type="ECO:0000256" key="7">
    <source>
        <dbReference type="ARBA" id="ARBA00023136"/>
    </source>
</evidence>
<evidence type="ECO:0000313" key="10">
    <source>
        <dbReference type="EMBL" id="OEY97402.1"/>
    </source>
</evidence>
<dbReference type="PANTHER" id="PTHR42718:SF9">
    <property type="entry name" value="MAJOR FACILITATOR SUPERFAMILY MULTIDRUG TRANSPORTER MFSC"/>
    <property type="match status" value="1"/>
</dbReference>
<keyword evidence="11" id="KW-1185">Reference proteome</keyword>
<feature type="transmembrane region" description="Helical" evidence="8">
    <location>
        <begin position="363"/>
        <end position="389"/>
    </location>
</feature>
<feature type="transmembrane region" description="Helical" evidence="8">
    <location>
        <begin position="234"/>
        <end position="254"/>
    </location>
</feature>
<protein>
    <submittedName>
        <fullName evidence="10">Multidrug resistance protein B</fullName>
    </submittedName>
</protein>
<dbReference type="NCBIfam" id="TIGR00711">
    <property type="entry name" value="efflux_EmrB"/>
    <property type="match status" value="1"/>
</dbReference>
<dbReference type="GO" id="GO:0022857">
    <property type="term" value="F:transmembrane transporter activity"/>
    <property type="evidence" value="ECO:0007669"/>
    <property type="project" value="InterPro"/>
</dbReference>
<dbReference type="GO" id="GO:0005886">
    <property type="term" value="C:plasma membrane"/>
    <property type="evidence" value="ECO:0007669"/>
    <property type="project" value="UniProtKB-SubCell"/>
</dbReference>
<feature type="transmembrane region" description="Helical" evidence="8">
    <location>
        <begin position="204"/>
        <end position="222"/>
    </location>
</feature>
<evidence type="ECO:0000256" key="2">
    <source>
        <dbReference type="ARBA" id="ARBA00008537"/>
    </source>
</evidence>
<evidence type="ECO:0000256" key="3">
    <source>
        <dbReference type="ARBA" id="ARBA00022448"/>
    </source>
</evidence>
<feature type="transmembrane region" description="Helical" evidence="8">
    <location>
        <begin position="339"/>
        <end position="357"/>
    </location>
</feature>
<dbReference type="PROSITE" id="PS50850">
    <property type="entry name" value="MFS"/>
    <property type="match status" value="1"/>
</dbReference>
<reference evidence="10 11" key="1">
    <citation type="submission" date="2016-09" db="EMBL/GenBank/DDBJ databases">
        <authorList>
            <person name="Capua I."/>
            <person name="De Benedictis P."/>
            <person name="Joannis T."/>
            <person name="Lombin L.H."/>
            <person name="Cattoli G."/>
        </authorList>
    </citation>
    <scope>NUCLEOTIDE SEQUENCE [LARGE SCALE GENOMIC DNA]</scope>
    <source>
        <strain evidence="10 11">ANC 4671</strain>
    </source>
</reference>
<comment type="similarity">
    <text evidence="2">Belongs to the major facilitator superfamily. EmrB family.</text>
</comment>
<dbReference type="AlphaFoldDB" id="A0A1E7RDS1"/>
<dbReference type="InterPro" id="IPR004638">
    <property type="entry name" value="EmrB-like"/>
</dbReference>
<dbReference type="RefSeq" id="WP_070069114.1">
    <property type="nucleotide sequence ID" value="NZ_MKKK01000009.1"/>
</dbReference>
<keyword evidence="7 8" id="KW-0472">Membrane</keyword>
<feature type="transmembrane region" description="Helical" evidence="8">
    <location>
        <begin position="143"/>
        <end position="164"/>
    </location>
</feature>
<evidence type="ECO:0000256" key="1">
    <source>
        <dbReference type="ARBA" id="ARBA00004651"/>
    </source>
</evidence>
<name>A0A1E7RDS1_9GAMM</name>
<dbReference type="Pfam" id="PF07690">
    <property type="entry name" value="MFS_1"/>
    <property type="match status" value="1"/>
</dbReference>
<comment type="subcellular location">
    <subcellularLocation>
        <location evidence="1">Cell membrane</location>
        <topology evidence="1">Multi-pass membrane protein</topology>
    </subcellularLocation>
</comment>
<keyword evidence="3" id="KW-0813">Transport</keyword>
<sequence length="509" mass="55500">MKTQIYPTELQGGRLLIAALFLALANFMVVLDMTIANVSLTHISGGLAVSSSQGTWIITSYAVAEAICVPLTGWLAGRFGAVRTFIICLIGFTTFSVLCGLSNSLAMLVICRIGQGFFGGPIMPLSQTLLMRIFPQDQHPKAMAIWSLTTVIGPILGPILGGTISDNWSWHWIFFINLPIGLLCAAGIWHFLRVAETQIAKLQIDVIGLTLLILWIGALQLMLDLGHEHDWFNSNLICGLAGFAIVGFITFCIWELTEENPVVDLRIFRHIGFSSAVFALAFGFAAFFGCIVIIPQWLQSNLSYTASWAGYVTATMGFGSILMSPIVAKWSAKYDPRKIAFFGLIWLGAVTLMRAFWTNEADFWVVALPQFLQGFGVPMFFIPLSNLALASVLPQEIASAAGLMSFLRTMAGAIGASVAVTIWDDHAILAHSEIVSRLNPELTLNNLIQQGFNQETALGVINDIVTKEAVTVAADHVFLIFVFLFLLAGFLVWLAPKPKNVKLPEGASH</sequence>
<dbReference type="InterPro" id="IPR020846">
    <property type="entry name" value="MFS_dom"/>
</dbReference>
<feature type="transmembrane region" description="Helical" evidence="8">
    <location>
        <begin position="12"/>
        <end position="36"/>
    </location>
</feature>
<evidence type="ECO:0000256" key="6">
    <source>
        <dbReference type="ARBA" id="ARBA00022989"/>
    </source>
</evidence>
<feature type="transmembrane region" description="Helical" evidence="8">
    <location>
        <begin position="116"/>
        <end position="134"/>
    </location>
</feature>
<evidence type="ECO:0000259" key="9">
    <source>
        <dbReference type="PROSITE" id="PS50850"/>
    </source>
</evidence>
<feature type="transmembrane region" description="Helical" evidence="8">
    <location>
        <begin position="308"/>
        <end position="327"/>
    </location>
</feature>
<evidence type="ECO:0000256" key="4">
    <source>
        <dbReference type="ARBA" id="ARBA00022475"/>
    </source>
</evidence>
<organism evidence="10 11">
    <name type="scientific">Acinetobacter qingfengensis</name>
    <dbReference type="NCBI Taxonomy" id="1262585"/>
    <lineage>
        <taxon>Bacteria</taxon>
        <taxon>Pseudomonadati</taxon>
        <taxon>Pseudomonadota</taxon>
        <taxon>Gammaproteobacteria</taxon>
        <taxon>Moraxellales</taxon>
        <taxon>Moraxellaceae</taxon>
        <taxon>Acinetobacter</taxon>
    </lineage>
</organism>
<feature type="transmembrane region" description="Helical" evidence="8">
    <location>
        <begin position="477"/>
        <end position="495"/>
    </location>
</feature>
<feature type="transmembrane region" description="Helical" evidence="8">
    <location>
        <begin position="401"/>
        <end position="423"/>
    </location>
</feature>
<feature type="domain" description="Major facilitator superfamily (MFS) profile" evidence="9">
    <location>
        <begin position="18"/>
        <end position="500"/>
    </location>
</feature>
<dbReference type="CDD" id="cd17503">
    <property type="entry name" value="MFS_LmrB_MDR_like"/>
    <property type="match status" value="1"/>
</dbReference>
<dbReference type="SUPFAM" id="SSF103473">
    <property type="entry name" value="MFS general substrate transporter"/>
    <property type="match status" value="1"/>
</dbReference>
<comment type="caution">
    <text evidence="10">The sequence shown here is derived from an EMBL/GenBank/DDBJ whole genome shotgun (WGS) entry which is preliminary data.</text>
</comment>
<dbReference type="OrthoDB" id="9812221at2"/>
<proteinExistence type="inferred from homology"/>
<evidence type="ECO:0000313" key="11">
    <source>
        <dbReference type="Proteomes" id="UP000185895"/>
    </source>
</evidence>
<accession>A0A1E7RDS1</accession>
<evidence type="ECO:0000256" key="5">
    <source>
        <dbReference type="ARBA" id="ARBA00022692"/>
    </source>
</evidence>
<keyword evidence="4" id="KW-1003">Cell membrane</keyword>
<feature type="transmembrane region" description="Helical" evidence="8">
    <location>
        <begin position="84"/>
        <end position="110"/>
    </location>
</feature>
<dbReference type="InterPro" id="IPR036259">
    <property type="entry name" value="MFS_trans_sf"/>
</dbReference>
<feature type="transmembrane region" description="Helical" evidence="8">
    <location>
        <begin position="56"/>
        <end position="77"/>
    </location>
</feature>
<evidence type="ECO:0000256" key="8">
    <source>
        <dbReference type="SAM" id="Phobius"/>
    </source>
</evidence>
<feature type="transmembrane region" description="Helical" evidence="8">
    <location>
        <begin position="170"/>
        <end position="192"/>
    </location>
</feature>
<keyword evidence="5 8" id="KW-0812">Transmembrane</keyword>
<dbReference type="Gene3D" id="1.20.1720.10">
    <property type="entry name" value="Multidrug resistance protein D"/>
    <property type="match status" value="1"/>
</dbReference>
<dbReference type="Gene3D" id="1.20.1250.20">
    <property type="entry name" value="MFS general substrate transporter like domains"/>
    <property type="match status" value="1"/>
</dbReference>
<dbReference type="STRING" id="1262585.BJI46_09870"/>
<gene>
    <name evidence="10" type="primary">emrB</name>
    <name evidence="10" type="ORF">BJI46_09870</name>
</gene>